<keyword evidence="5" id="KW-1185">Reference proteome</keyword>
<dbReference type="EMBL" id="LFJN01000006">
    <property type="protein sequence ID" value="KPI42737.1"/>
    <property type="molecule type" value="Genomic_DNA"/>
</dbReference>
<dbReference type="PANTHER" id="PTHR40640">
    <property type="entry name" value="ANCHORED GLYCOPROTEIN, PUTATIVE (AFU_ORTHOLOGUE AFUA_8G04860)-RELATED"/>
    <property type="match status" value="1"/>
</dbReference>
<accession>A0A0N1HDJ7</accession>
<proteinExistence type="predicted"/>
<gene>
    <name evidence="4" type="ORF">AB675_2071</name>
</gene>
<feature type="chain" id="PRO_5005873282" evidence="3">
    <location>
        <begin position="20"/>
        <end position="263"/>
    </location>
</feature>
<feature type="signal peptide" evidence="3">
    <location>
        <begin position="1"/>
        <end position="19"/>
    </location>
</feature>
<feature type="region of interest" description="Disordered" evidence="1">
    <location>
        <begin position="185"/>
        <end position="234"/>
    </location>
</feature>
<feature type="transmembrane region" description="Helical" evidence="2">
    <location>
        <begin position="241"/>
        <end position="262"/>
    </location>
</feature>
<dbReference type="STRING" id="1664694.A0A0N1HDJ7"/>
<organism evidence="4 5">
    <name type="scientific">Cyphellophora attinorum</name>
    <dbReference type="NCBI Taxonomy" id="1664694"/>
    <lineage>
        <taxon>Eukaryota</taxon>
        <taxon>Fungi</taxon>
        <taxon>Dikarya</taxon>
        <taxon>Ascomycota</taxon>
        <taxon>Pezizomycotina</taxon>
        <taxon>Eurotiomycetes</taxon>
        <taxon>Chaetothyriomycetidae</taxon>
        <taxon>Chaetothyriales</taxon>
        <taxon>Cyphellophoraceae</taxon>
        <taxon>Cyphellophora</taxon>
    </lineage>
</organism>
<sequence length="263" mass="24911">MHLRNSVAATALLASHVYAQSSTADASGRPIVSVLAIGAAGDQANLLASVVDNDATATTLLIGCDPAPGDDSTELPDLCNLFSGFTVIQGASTFAAGYSYGVESMTVGCELTGSPTATTGACKQTVVASLDDLGVGDGLTTDEGLTATGDASGSGTGLTTEVTTTTFAGSDITYYPVTITAGTLKSGGGGSESASETGSSSASESASGTGSGSSASATGGGSSTTSAAASGSGGSSGSGSAIVLVQVSGLALAGFVAVAMIVL</sequence>
<evidence type="ECO:0000256" key="1">
    <source>
        <dbReference type="SAM" id="MobiDB-lite"/>
    </source>
</evidence>
<evidence type="ECO:0000313" key="5">
    <source>
        <dbReference type="Proteomes" id="UP000038010"/>
    </source>
</evidence>
<keyword evidence="2" id="KW-1133">Transmembrane helix</keyword>
<dbReference type="OrthoDB" id="4991875at2759"/>
<evidence type="ECO:0000256" key="3">
    <source>
        <dbReference type="SAM" id="SignalP"/>
    </source>
</evidence>
<feature type="compositionally biased region" description="Low complexity" evidence="1">
    <location>
        <begin position="192"/>
        <end position="230"/>
    </location>
</feature>
<dbReference type="GeneID" id="28733892"/>
<dbReference type="AlphaFoldDB" id="A0A0N1HDJ7"/>
<keyword evidence="2" id="KW-0472">Membrane</keyword>
<evidence type="ECO:0000313" key="4">
    <source>
        <dbReference type="EMBL" id="KPI42737.1"/>
    </source>
</evidence>
<comment type="caution">
    <text evidence="4">The sequence shown here is derived from an EMBL/GenBank/DDBJ whole genome shotgun (WGS) entry which is preliminary data.</text>
</comment>
<evidence type="ECO:0000256" key="2">
    <source>
        <dbReference type="SAM" id="Phobius"/>
    </source>
</evidence>
<reference evidence="4 5" key="1">
    <citation type="submission" date="2015-06" db="EMBL/GenBank/DDBJ databases">
        <title>Draft genome of the ant-associated black yeast Phialophora attae CBS 131958.</title>
        <authorList>
            <person name="Moreno L.F."/>
            <person name="Stielow B.J."/>
            <person name="de Hoog S."/>
            <person name="Vicente V.A."/>
            <person name="Weiss V.A."/>
            <person name="de Vries M."/>
            <person name="Cruz L.M."/>
            <person name="Souza E.M."/>
        </authorList>
    </citation>
    <scope>NUCLEOTIDE SEQUENCE [LARGE SCALE GENOMIC DNA]</scope>
    <source>
        <strain evidence="4 5">CBS 131958</strain>
    </source>
</reference>
<keyword evidence="2" id="KW-0812">Transmembrane</keyword>
<name>A0A0N1HDJ7_9EURO</name>
<protein>
    <submittedName>
        <fullName evidence="4">Uncharacterized protein</fullName>
    </submittedName>
</protein>
<keyword evidence="3" id="KW-0732">Signal</keyword>
<dbReference type="VEuPathDB" id="FungiDB:AB675_2071"/>
<dbReference type="PANTHER" id="PTHR40640:SF1">
    <property type="entry name" value="ANCHORED GLYCOPROTEIN, PUTATIVE (AFU_ORTHOLOGUE AFUA_8G04860)-RELATED"/>
    <property type="match status" value="1"/>
</dbReference>
<dbReference type="Proteomes" id="UP000038010">
    <property type="component" value="Unassembled WGS sequence"/>
</dbReference>
<dbReference type="RefSeq" id="XP_018002700.1">
    <property type="nucleotide sequence ID" value="XM_018142012.1"/>
</dbReference>